<protein>
    <recommendedName>
        <fullName evidence="5">DUF3618 domain-containing protein</fullName>
    </recommendedName>
</protein>
<dbReference type="RefSeq" id="WP_022863747.1">
    <property type="nucleotide sequence ID" value="NZ_ATVG01000016.1"/>
</dbReference>
<evidence type="ECO:0008006" key="5">
    <source>
        <dbReference type="Google" id="ProtNLM"/>
    </source>
</evidence>
<evidence type="ECO:0000256" key="1">
    <source>
        <dbReference type="SAM" id="MobiDB-lite"/>
    </source>
</evidence>
<evidence type="ECO:0000313" key="4">
    <source>
        <dbReference type="Proteomes" id="UP001220064"/>
    </source>
</evidence>
<proteinExistence type="predicted"/>
<reference evidence="3 4" key="1">
    <citation type="submission" date="2020-10" db="EMBL/GenBank/DDBJ databases">
        <title>Complete genome sequence of Corynebacterium massiliense DSM 45435, type strain of Corynebacterium massiliense.</title>
        <authorList>
            <person name="Busche T."/>
            <person name="Kalinowski J."/>
            <person name="Ruckert C."/>
        </authorList>
    </citation>
    <scope>NUCLEOTIDE SEQUENCE [LARGE SCALE GENOMIC DNA]</scope>
    <source>
        <strain evidence="3 4">DSM 45435</strain>
    </source>
</reference>
<name>A0ABY7U920_9CORY</name>
<keyword evidence="2" id="KW-1133">Transmembrane helix</keyword>
<evidence type="ECO:0000313" key="3">
    <source>
        <dbReference type="EMBL" id="WCZ33084.1"/>
    </source>
</evidence>
<dbReference type="Proteomes" id="UP001220064">
    <property type="component" value="Chromosome"/>
</dbReference>
<keyword evidence="4" id="KW-1185">Reference proteome</keyword>
<organism evidence="3 4">
    <name type="scientific">Corynebacterium massiliense DSM 45435</name>
    <dbReference type="NCBI Taxonomy" id="1121364"/>
    <lineage>
        <taxon>Bacteria</taxon>
        <taxon>Bacillati</taxon>
        <taxon>Actinomycetota</taxon>
        <taxon>Actinomycetes</taxon>
        <taxon>Mycobacteriales</taxon>
        <taxon>Corynebacteriaceae</taxon>
        <taxon>Corynebacterium</taxon>
    </lineage>
</organism>
<feature type="region of interest" description="Disordered" evidence="1">
    <location>
        <begin position="23"/>
        <end position="43"/>
    </location>
</feature>
<feature type="transmembrane region" description="Helical" evidence="2">
    <location>
        <begin position="55"/>
        <end position="72"/>
    </location>
</feature>
<sequence>MARNIEDIERDIERTRRQLAGTLDELADRSQPKNLADNAKSAATDKLQDENVQKILAGVAVVVVGGIAFAVFRNRRRSNDIKELKRILATRK</sequence>
<dbReference type="InterPro" id="IPR022062">
    <property type="entry name" value="DUF3618"/>
</dbReference>
<gene>
    <name evidence="3" type="ORF">CMASS_08295</name>
</gene>
<accession>A0ABY7U920</accession>
<evidence type="ECO:0000256" key="2">
    <source>
        <dbReference type="SAM" id="Phobius"/>
    </source>
</evidence>
<dbReference type="Pfam" id="PF12277">
    <property type="entry name" value="DUF3618"/>
    <property type="match status" value="1"/>
</dbReference>
<keyword evidence="2" id="KW-0812">Transmembrane</keyword>
<keyword evidence="2" id="KW-0472">Membrane</keyword>
<dbReference type="EMBL" id="CP063189">
    <property type="protein sequence ID" value="WCZ33084.1"/>
    <property type="molecule type" value="Genomic_DNA"/>
</dbReference>